<evidence type="ECO:0000256" key="2">
    <source>
        <dbReference type="ARBA" id="ARBA00009063"/>
    </source>
</evidence>
<dbReference type="RefSeq" id="XP_037164234.1">
    <property type="nucleotide sequence ID" value="XM_037308970.1"/>
</dbReference>
<keyword evidence="6 8" id="KW-0472">Membrane</keyword>
<evidence type="ECO:0000259" key="9">
    <source>
        <dbReference type="PROSITE" id="PS50192"/>
    </source>
</evidence>
<feature type="compositionally biased region" description="Gly residues" evidence="7">
    <location>
        <begin position="19"/>
        <end position="30"/>
    </location>
</feature>
<keyword evidence="5" id="KW-0175">Coiled coil</keyword>
<comment type="similarity">
    <text evidence="2">Belongs to the syntaxin family.</text>
</comment>
<organism evidence="10 11">
    <name type="scientific">Letharia columbiana</name>
    <dbReference type="NCBI Taxonomy" id="112416"/>
    <lineage>
        <taxon>Eukaryota</taxon>
        <taxon>Fungi</taxon>
        <taxon>Dikarya</taxon>
        <taxon>Ascomycota</taxon>
        <taxon>Pezizomycotina</taxon>
        <taxon>Lecanoromycetes</taxon>
        <taxon>OSLEUM clade</taxon>
        <taxon>Lecanoromycetidae</taxon>
        <taxon>Lecanorales</taxon>
        <taxon>Lecanorineae</taxon>
        <taxon>Parmeliaceae</taxon>
        <taxon>Letharia</taxon>
    </lineage>
</organism>
<protein>
    <recommendedName>
        <fullName evidence="9">t-SNARE coiled-coil homology domain-containing protein</fullName>
    </recommendedName>
</protein>
<dbReference type="GO" id="GO:0005484">
    <property type="term" value="F:SNAP receptor activity"/>
    <property type="evidence" value="ECO:0007669"/>
    <property type="project" value="TreeGrafter"/>
</dbReference>
<evidence type="ECO:0000256" key="8">
    <source>
        <dbReference type="SAM" id="Phobius"/>
    </source>
</evidence>
<dbReference type="Proteomes" id="UP000578531">
    <property type="component" value="Unassembled WGS sequence"/>
</dbReference>
<dbReference type="InterPro" id="IPR010989">
    <property type="entry name" value="SNARE"/>
</dbReference>
<dbReference type="AlphaFoldDB" id="A0A8H6FUD8"/>
<evidence type="ECO:0000256" key="4">
    <source>
        <dbReference type="ARBA" id="ARBA00022989"/>
    </source>
</evidence>
<feature type="domain" description="T-SNARE coiled-coil homology" evidence="9">
    <location>
        <begin position="297"/>
        <end position="359"/>
    </location>
</feature>
<dbReference type="PANTHER" id="PTHR19957:SF380">
    <property type="entry name" value="SYNTAXIN FAMILY PROTEIN"/>
    <property type="match status" value="1"/>
</dbReference>
<evidence type="ECO:0000313" key="10">
    <source>
        <dbReference type="EMBL" id="KAF6234845.1"/>
    </source>
</evidence>
<evidence type="ECO:0000256" key="7">
    <source>
        <dbReference type="SAM" id="MobiDB-lite"/>
    </source>
</evidence>
<dbReference type="GeneID" id="59288722"/>
<keyword evidence="4 8" id="KW-1133">Transmembrane helix</keyword>
<dbReference type="EMBL" id="JACCJC010000028">
    <property type="protein sequence ID" value="KAF6234845.1"/>
    <property type="molecule type" value="Genomic_DNA"/>
</dbReference>
<proteinExistence type="inferred from homology"/>
<dbReference type="SUPFAM" id="SSF47661">
    <property type="entry name" value="t-snare proteins"/>
    <property type="match status" value="1"/>
</dbReference>
<dbReference type="SMART" id="SM00397">
    <property type="entry name" value="t_SNARE"/>
    <property type="match status" value="1"/>
</dbReference>
<feature type="region of interest" description="Disordered" evidence="7">
    <location>
        <begin position="1"/>
        <end position="104"/>
    </location>
</feature>
<dbReference type="GO" id="GO:0048278">
    <property type="term" value="P:vesicle docking"/>
    <property type="evidence" value="ECO:0007669"/>
    <property type="project" value="TreeGrafter"/>
</dbReference>
<dbReference type="InterPro" id="IPR045242">
    <property type="entry name" value="Syntaxin"/>
</dbReference>
<dbReference type="GO" id="GO:0000149">
    <property type="term" value="F:SNARE binding"/>
    <property type="evidence" value="ECO:0007669"/>
    <property type="project" value="TreeGrafter"/>
</dbReference>
<dbReference type="PANTHER" id="PTHR19957">
    <property type="entry name" value="SYNTAXIN"/>
    <property type="match status" value="1"/>
</dbReference>
<keyword evidence="3 8" id="KW-0812">Transmembrane</keyword>
<dbReference type="GO" id="GO:0005886">
    <property type="term" value="C:plasma membrane"/>
    <property type="evidence" value="ECO:0007669"/>
    <property type="project" value="TreeGrafter"/>
</dbReference>
<dbReference type="GO" id="GO:0012505">
    <property type="term" value="C:endomembrane system"/>
    <property type="evidence" value="ECO:0007669"/>
    <property type="project" value="TreeGrafter"/>
</dbReference>
<dbReference type="CDD" id="cd15849">
    <property type="entry name" value="SNARE_Sso1"/>
    <property type="match status" value="1"/>
</dbReference>
<dbReference type="GO" id="GO:0031201">
    <property type="term" value="C:SNARE complex"/>
    <property type="evidence" value="ECO:0007669"/>
    <property type="project" value="TreeGrafter"/>
</dbReference>
<evidence type="ECO:0000256" key="6">
    <source>
        <dbReference type="ARBA" id="ARBA00023136"/>
    </source>
</evidence>
<feature type="compositionally biased region" description="Low complexity" evidence="7">
    <location>
        <begin position="57"/>
        <end position="79"/>
    </location>
</feature>
<reference evidence="10 11" key="1">
    <citation type="journal article" date="2020" name="Genomics">
        <title>Complete, high-quality genomes from long-read metagenomic sequencing of two wolf lichen thalli reveals enigmatic genome architecture.</title>
        <authorList>
            <person name="McKenzie S.K."/>
            <person name="Walston R.F."/>
            <person name="Allen J.L."/>
        </authorList>
    </citation>
    <scope>NUCLEOTIDE SEQUENCE [LARGE SCALE GENOMIC DNA]</scope>
    <source>
        <strain evidence="10">WasteWater2</strain>
    </source>
</reference>
<dbReference type="Pfam" id="PF05739">
    <property type="entry name" value="SNARE"/>
    <property type="match status" value="1"/>
</dbReference>
<dbReference type="GO" id="GO:0006886">
    <property type="term" value="P:intracellular protein transport"/>
    <property type="evidence" value="ECO:0007669"/>
    <property type="project" value="TreeGrafter"/>
</dbReference>
<feature type="transmembrane region" description="Helical" evidence="8">
    <location>
        <begin position="372"/>
        <end position="396"/>
    </location>
</feature>
<dbReference type="OrthoDB" id="10255013at2759"/>
<dbReference type="FunFam" id="1.20.58.70:FF:000008">
    <property type="entry name" value="Syntaxin family protein"/>
    <property type="match status" value="1"/>
</dbReference>
<dbReference type="GO" id="GO:0006906">
    <property type="term" value="P:vesicle fusion"/>
    <property type="evidence" value="ECO:0007669"/>
    <property type="project" value="TreeGrafter"/>
</dbReference>
<dbReference type="Pfam" id="PF00804">
    <property type="entry name" value="Syntaxin"/>
    <property type="match status" value="1"/>
</dbReference>
<feature type="compositionally biased region" description="Low complexity" evidence="7">
    <location>
        <begin position="88"/>
        <end position="104"/>
    </location>
</feature>
<dbReference type="GO" id="GO:0006887">
    <property type="term" value="P:exocytosis"/>
    <property type="evidence" value="ECO:0007669"/>
    <property type="project" value="TreeGrafter"/>
</dbReference>
<name>A0A8H6FUD8_9LECA</name>
<evidence type="ECO:0000313" key="11">
    <source>
        <dbReference type="Proteomes" id="UP000578531"/>
    </source>
</evidence>
<dbReference type="InterPro" id="IPR006011">
    <property type="entry name" value="Syntaxin_N"/>
</dbReference>
<accession>A0A8H6FUD8</accession>
<dbReference type="PROSITE" id="PS50192">
    <property type="entry name" value="T_SNARE"/>
    <property type="match status" value="1"/>
</dbReference>
<evidence type="ECO:0000256" key="3">
    <source>
        <dbReference type="ARBA" id="ARBA00022692"/>
    </source>
</evidence>
<dbReference type="Gene3D" id="1.20.58.70">
    <property type="match status" value="1"/>
</dbReference>
<evidence type="ECO:0000256" key="1">
    <source>
        <dbReference type="ARBA" id="ARBA00004211"/>
    </source>
</evidence>
<gene>
    <name evidence="10" type="ORF">HO173_007065</name>
</gene>
<comment type="subcellular location">
    <subcellularLocation>
        <location evidence="1">Membrane</location>
        <topology evidence="1">Single-pass type IV membrane protein</topology>
    </subcellularLocation>
</comment>
<evidence type="ECO:0000256" key="5">
    <source>
        <dbReference type="ARBA" id="ARBA00023054"/>
    </source>
</evidence>
<dbReference type="InterPro" id="IPR000727">
    <property type="entry name" value="T_SNARE_dom"/>
</dbReference>
<comment type="caution">
    <text evidence="10">The sequence shown here is derived from an EMBL/GenBank/DDBJ whole genome shotgun (WGS) entry which is preliminary data.</text>
</comment>
<keyword evidence="11" id="KW-1185">Reference proteome</keyword>
<sequence>MTFNLQVLTGDPQQQYGGYSSGGGGGGGYGQANPYEQTGNRYEQQEGRYDQESSNPYAQQASNPYASQPAAPQQAYGGRQQQGGYDGRYGQAQTTNGGSSTYPAGAGATGGGYVGGNDVEMTPMNGQAGAYGAQPSRDPNAILNECRDIDRGIDSIQRNLERLRFLQQRAIDDPDASQGTQTNRELDSLSSDTMTLYRSFAARIKTIKSQKESGDPRNKPQVGLVDRKLKSAINEYQMVEKDFRHKLSAQMERQYRIVRPDASDQEVQEAIQDTSNNQVFSQALLSQNRRGQSQSALRAVQGRHEAIQKIERQMMELAQLFQDMEAAVITQEPAIQNTEEKTENTVVNLDQGNKHLDGAVVKARSARRKKWICFWIVVLIVIIIGVAVGVGVGVTVGGTKKNT</sequence>